<evidence type="ECO:0000313" key="1">
    <source>
        <dbReference type="EMBL" id="KAI5353092.1"/>
    </source>
</evidence>
<comment type="caution">
    <text evidence="1">The sequence shown here is derived from an EMBL/GenBank/DDBJ whole genome shotgun (WGS) entry which is preliminary data.</text>
</comment>
<proteinExistence type="predicted"/>
<accession>A0AAD4ZRP4</accession>
<dbReference type="AlphaFoldDB" id="A0AAD4ZRP4"/>
<keyword evidence="2" id="KW-1185">Reference proteome</keyword>
<sequence length="110" mass="12148">MFCRSLSVLEGFLCYFFLFVLHSKYAYPNEIALHLIHGHSGGSCTGGMWLLPDLKDMRYGPHAPALLAGVSAPNNIQGSIKVDSFSNWHICSRVENVRVGRLQAVPKATD</sequence>
<reference evidence="1 2" key="1">
    <citation type="journal article" date="2022" name="G3 (Bethesda)">
        <title>Whole-genome sequence and methylome profiling of the almond [Prunus dulcis (Mill.) D.A. Webb] cultivar 'Nonpareil'.</title>
        <authorList>
            <person name="D'Amico-Willman K.M."/>
            <person name="Ouma W.Z."/>
            <person name="Meulia T."/>
            <person name="Sideli G.M."/>
            <person name="Gradziel T.M."/>
            <person name="Fresnedo-Ramirez J."/>
        </authorList>
    </citation>
    <scope>NUCLEOTIDE SEQUENCE [LARGE SCALE GENOMIC DNA]</scope>
    <source>
        <strain evidence="1">Clone GOH B32 T37-40</strain>
    </source>
</reference>
<name>A0AAD4ZRP4_PRUDU</name>
<protein>
    <submittedName>
        <fullName evidence="1">Uncharacterized protein</fullName>
    </submittedName>
</protein>
<gene>
    <name evidence="1" type="ORF">L3X38_005984</name>
</gene>
<dbReference type="EMBL" id="JAJFAZ020000001">
    <property type="protein sequence ID" value="KAI5353092.1"/>
    <property type="molecule type" value="Genomic_DNA"/>
</dbReference>
<organism evidence="1 2">
    <name type="scientific">Prunus dulcis</name>
    <name type="common">Almond</name>
    <name type="synonym">Amygdalus dulcis</name>
    <dbReference type="NCBI Taxonomy" id="3755"/>
    <lineage>
        <taxon>Eukaryota</taxon>
        <taxon>Viridiplantae</taxon>
        <taxon>Streptophyta</taxon>
        <taxon>Embryophyta</taxon>
        <taxon>Tracheophyta</taxon>
        <taxon>Spermatophyta</taxon>
        <taxon>Magnoliopsida</taxon>
        <taxon>eudicotyledons</taxon>
        <taxon>Gunneridae</taxon>
        <taxon>Pentapetalae</taxon>
        <taxon>rosids</taxon>
        <taxon>fabids</taxon>
        <taxon>Rosales</taxon>
        <taxon>Rosaceae</taxon>
        <taxon>Amygdaloideae</taxon>
        <taxon>Amygdaleae</taxon>
        <taxon>Prunus</taxon>
    </lineage>
</organism>
<evidence type="ECO:0000313" key="2">
    <source>
        <dbReference type="Proteomes" id="UP001054821"/>
    </source>
</evidence>
<dbReference type="Proteomes" id="UP001054821">
    <property type="component" value="Chromosome 1"/>
</dbReference>